<dbReference type="InterPro" id="IPR023164">
    <property type="entry name" value="YqgQ-like_sf"/>
</dbReference>
<evidence type="ECO:0000313" key="2">
    <source>
        <dbReference type="Proteomes" id="UP000000742"/>
    </source>
</evidence>
<dbReference type="SUPFAM" id="SSF158379">
    <property type="entry name" value="YqgQ-like"/>
    <property type="match status" value="1"/>
</dbReference>
<dbReference type="HOGENOM" id="CLU_189250_0_0_9"/>
<dbReference type="AlphaFoldDB" id="B7GHB1"/>
<dbReference type="KEGG" id="afl:Aflv_0894"/>
<accession>B7GHB1</accession>
<protein>
    <submittedName>
        <fullName evidence="1">Uncharacterized protein conserved in bacteria</fullName>
    </submittedName>
</protein>
<dbReference type="InterPro" id="IPR009256">
    <property type="entry name" value="YqgQ-like"/>
</dbReference>
<evidence type="ECO:0000313" key="1">
    <source>
        <dbReference type="EMBL" id="ACJ33272.1"/>
    </source>
</evidence>
<dbReference type="EMBL" id="CP000922">
    <property type="protein sequence ID" value="ACJ33272.1"/>
    <property type="molecule type" value="Genomic_DNA"/>
</dbReference>
<organism evidence="1 2">
    <name type="scientific">Anoxybacillus flavithermus (strain DSM 21510 / WK1)</name>
    <dbReference type="NCBI Taxonomy" id="491915"/>
    <lineage>
        <taxon>Bacteria</taxon>
        <taxon>Bacillati</taxon>
        <taxon>Bacillota</taxon>
        <taxon>Bacilli</taxon>
        <taxon>Bacillales</taxon>
        <taxon>Anoxybacillaceae</taxon>
        <taxon>Anoxybacillus</taxon>
    </lineage>
</organism>
<name>B7GHB1_ANOFW</name>
<sequence>MKNMKSVYDVQQLLKKYGTIIYVGDRLADLELMEDELKELFQAQLIDVKDYQMALLILRHEAQIEREKREKGMKEQWNNG</sequence>
<dbReference type="Pfam" id="PF06014">
    <property type="entry name" value="YqgQ-like"/>
    <property type="match status" value="1"/>
</dbReference>
<gene>
    <name evidence="1" type="ordered locus">Aflv_0894</name>
</gene>
<reference evidence="1 2" key="1">
    <citation type="journal article" date="2008" name="Genome Biol.">
        <title>Encapsulated in silica: genome, proteome and physiology of the thermophilic bacterium Anoxybacillus flavithermus WK1.</title>
        <authorList>
            <person name="Saw J.H."/>
            <person name="Mountain B.W."/>
            <person name="Feng L."/>
            <person name="Omelchenko M.V."/>
            <person name="Hou S."/>
            <person name="Saito J.A."/>
            <person name="Stott M.B."/>
            <person name="Li D."/>
            <person name="Zhao G."/>
            <person name="Wu J."/>
            <person name="Galperin M.Y."/>
            <person name="Koonin E.V."/>
            <person name="Makarova K.S."/>
            <person name="Wolf Y.I."/>
            <person name="Rigden D.J."/>
            <person name="Dunfield P.F."/>
            <person name="Wang L."/>
            <person name="Alam M."/>
        </authorList>
    </citation>
    <scope>NUCLEOTIDE SEQUENCE [LARGE SCALE GENOMIC DNA]</scope>
    <source>
        <strain evidence="2">DSM 21510 / WK1</strain>
    </source>
</reference>
<dbReference type="STRING" id="491915.Aflv_0894"/>
<dbReference type="Proteomes" id="UP000000742">
    <property type="component" value="Chromosome"/>
</dbReference>
<proteinExistence type="predicted"/>
<dbReference type="Gene3D" id="1.10.287.760">
    <property type="entry name" value="YqgQ-like"/>
    <property type="match status" value="1"/>
</dbReference>
<dbReference type="eggNOG" id="COG4483">
    <property type="taxonomic scope" value="Bacteria"/>
</dbReference>